<sequence length="92" mass="10591">MKDLTLDEYLKEQLKDPEFKKEWEKSEAAYQVIRELIRVRIEGKISQRQLAQKAGTTQAVISRIENMSVSPSIGLVQRIAKSLGKKLEIKFS</sequence>
<dbReference type="SUPFAM" id="SSF47413">
    <property type="entry name" value="lambda repressor-like DNA-binding domains"/>
    <property type="match status" value="1"/>
</dbReference>
<evidence type="ECO:0000259" key="1">
    <source>
        <dbReference type="PROSITE" id="PS50943"/>
    </source>
</evidence>
<reference evidence="2 3" key="1">
    <citation type="journal article" date="2016" name="Nat. Commun.">
        <title>Thousands of microbial genomes shed light on interconnected biogeochemical processes in an aquifer system.</title>
        <authorList>
            <person name="Anantharaman K."/>
            <person name="Brown C.T."/>
            <person name="Hug L.A."/>
            <person name="Sharon I."/>
            <person name="Castelle C.J."/>
            <person name="Probst A.J."/>
            <person name="Thomas B.C."/>
            <person name="Singh A."/>
            <person name="Wilkins M.J."/>
            <person name="Karaoz U."/>
            <person name="Brodie E.L."/>
            <person name="Williams K.H."/>
            <person name="Hubbard S.S."/>
            <person name="Banfield J.F."/>
        </authorList>
    </citation>
    <scope>NUCLEOTIDE SEQUENCE [LARGE SCALE GENOMIC DNA]</scope>
</reference>
<evidence type="ECO:0000313" key="3">
    <source>
        <dbReference type="Proteomes" id="UP000177369"/>
    </source>
</evidence>
<organism evidence="2 3">
    <name type="scientific">Candidatus Curtissbacteria bacterium RIFCSPHIGHO2_02_FULL_40_16b</name>
    <dbReference type="NCBI Taxonomy" id="1797714"/>
    <lineage>
        <taxon>Bacteria</taxon>
        <taxon>Candidatus Curtissiibacteriota</taxon>
    </lineage>
</organism>
<dbReference type="SMART" id="SM00530">
    <property type="entry name" value="HTH_XRE"/>
    <property type="match status" value="1"/>
</dbReference>
<gene>
    <name evidence="2" type="ORF">A3D04_04540</name>
</gene>
<dbReference type="AlphaFoldDB" id="A0A1F5GC97"/>
<dbReference type="STRING" id="1797714.A3D04_04540"/>
<dbReference type="CDD" id="cd00093">
    <property type="entry name" value="HTH_XRE"/>
    <property type="match status" value="1"/>
</dbReference>
<feature type="domain" description="HTH cro/C1-type" evidence="1">
    <location>
        <begin position="36"/>
        <end position="90"/>
    </location>
</feature>
<dbReference type="PROSITE" id="PS50943">
    <property type="entry name" value="HTH_CROC1"/>
    <property type="match status" value="1"/>
</dbReference>
<dbReference type="InterPro" id="IPR010982">
    <property type="entry name" value="Lambda_DNA-bd_dom_sf"/>
</dbReference>
<comment type="caution">
    <text evidence="2">The sequence shown here is derived from an EMBL/GenBank/DDBJ whole genome shotgun (WGS) entry which is preliminary data.</text>
</comment>
<evidence type="ECO:0000313" key="2">
    <source>
        <dbReference type="EMBL" id="OGD89437.1"/>
    </source>
</evidence>
<dbReference type="InterPro" id="IPR001387">
    <property type="entry name" value="Cro/C1-type_HTH"/>
</dbReference>
<protein>
    <submittedName>
        <fullName evidence="2">Transcriptional regulator</fullName>
    </submittedName>
</protein>
<dbReference type="Proteomes" id="UP000177369">
    <property type="component" value="Unassembled WGS sequence"/>
</dbReference>
<accession>A0A1F5GC97</accession>
<proteinExistence type="predicted"/>
<dbReference type="GO" id="GO:0003677">
    <property type="term" value="F:DNA binding"/>
    <property type="evidence" value="ECO:0007669"/>
    <property type="project" value="InterPro"/>
</dbReference>
<dbReference type="Pfam" id="PF01381">
    <property type="entry name" value="HTH_3"/>
    <property type="match status" value="1"/>
</dbReference>
<name>A0A1F5GC97_9BACT</name>
<dbReference type="EMBL" id="MFBD01000003">
    <property type="protein sequence ID" value="OGD89437.1"/>
    <property type="molecule type" value="Genomic_DNA"/>
</dbReference>
<dbReference type="Gene3D" id="1.10.260.40">
    <property type="entry name" value="lambda repressor-like DNA-binding domains"/>
    <property type="match status" value="1"/>
</dbReference>